<dbReference type="Gene3D" id="2.30.42.10">
    <property type="match status" value="1"/>
</dbReference>
<reference evidence="4" key="1">
    <citation type="submission" date="2023-10" db="EMBL/GenBank/DDBJ databases">
        <title>Genome assembly of Pristionchus species.</title>
        <authorList>
            <person name="Yoshida K."/>
            <person name="Sommer R.J."/>
        </authorList>
    </citation>
    <scope>NUCLEOTIDE SEQUENCE</scope>
    <source>
        <strain evidence="4">RS5133</strain>
    </source>
</reference>
<dbReference type="SMART" id="SM00228">
    <property type="entry name" value="PDZ"/>
    <property type="match status" value="1"/>
</dbReference>
<dbReference type="Pfam" id="PF17820">
    <property type="entry name" value="PDZ_6"/>
    <property type="match status" value="1"/>
</dbReference>
<feature type="region of interest" description="Disordered" evidence="1">
    <location>
        <begin position="339"/>
        <end position="358"/>
    </location>
</feature>
<dbReference type="AlphaFoldDB" id="A0AAV5VH05"/>
<keyword evidence="5" id="KW-1185">Reference proteome</keyword>
<evidence type="ECO:0000313" key="4">
    <source>
        <dbReference type="EMBL" id="GMT17139.1"/>
    </source>
</evidence>
<evidence type="ECO:0000259" key="3">
    <source>
        <dbReference type="PROSITE" id="PS50106"/>
    </source>
</evidence>
<dbReference type="InterPro" id="IPR036034">
    <property type="entry name" value="PDZ_sf"/>
</dbReference>
<feature type="transmembrane region" description="Helical" evidence="2">
    <location>
        <begin position="214"/>
        <end position="233"/>
    </location>
</feature>
<organism evidence="4 5">
    <name type="scientific">Pristionchus fissidentatus</name>
    <dbReference type="NCBI Taxonomy" id="1538716"/>
    <lineage>
        <taxon>Eukaryota</taxon>
        <taxon>Metazoa</taxon>
        <taxon>Ecdysozoa</taxon>
        <taxon>Nematoda</taxon>
        <taxon>Chromadorea</taxon>
        <taxon>Rhabditida</taxon>
        <taxon>Rhabditina</taxon>
        <taxon>Diplogasteromorpha</taxon>
        <taxon>Diplogasteroidea</taxon>
        <taxon>Neodiplogasteridae</taxon>
        <taxon>Pristionchus</taxon>
    </lineage>
</organism>
<dbReference type="SUPFAM" id="SSF50156">
    <property type="entry name" value="PDZ domain-like"/>
    <property type="match status" value="1"/>
</dbReference>
<name>A0AAV5VH05_9BILA</name>
<accession>A0AAV5VH05</accession>
<dbReference type="EMBL" id="BTSY01000003">
    <property type="protein sequence ID" value="GMT17139.1"/>
    <property type="molecule type" value="Genomic_DNA"/>
</dbReference>
<evidence type="ECO:0000256" key="1">
    <source>
        <dbReference type="SAM" id="MobiDB-lite"/>
    </source>
</evidence>
<feature type="domain" description="PDZ" evidence="3">
    <location>
        <begin position="106"/>
        <end position="143"/>
    </location>
</feature>
<feature type="region of interest" description="Disordered" evidence="1">
    <location>
        <begin position="46"/>
        <end position="80"/>
    </location>
</feature>
<keyword evidence="2" id="KW-1133">Transmembrane helix</keyword>
<dbReference type="InterPro" id="IPR041489">
    <property type="entry name" value="PDZ_6"/>
</dbReference>
<proteinExistence type="predicted"/>
<feature type="transmembrane region" description="Helical" evidence="2">
    <location>
        <begin position="239"/>
        <end position="263"/>
    </location>
</feature>
<feature type="compositionally biased region" description="Acidic residues" evidence="1">
    <location>
        <begin position="55"/>
        <end position="73"/>
    </location>
</feature>
<dbReference type="PROSITE" id="PS50106">
    <property type="entry name" value="PDZ"/>
    <property type="match status" value="1"/>
</dbReference>
<sequence>AAAAAGAAPLGLHGLQLQSSECSKLWKAAREKALKSKEQMESALKDIDTFIQTIDDNEEEEEEEEEGEEEEEDYSKSKLPPPRLISVGAVTTDDVTIDCYGPEEYFVFAIEKGSLADRAGLRLGDRIFAINGVSTSGLTIYEICDLADYGRRPYEVLVLSEDEAELYKELNIPVSLNLPNIVRTASSIDATAADEKLGEKSAISPWKLKKWDTVSVVMIIVLIIQIIIVWHMMNEVMNMSTLDVAFCDYSIPASIALALLMHLHASVSVVRRPRVIFWNTIGGFVSIGLALYCGAGAHNCFPFYVIRIFTLFFEIECYSQRKERLAPLRSEAKELMKKMAENDKKKAEESKSLPAKAQ</sequence>
<feature type="non-terminal residue" evidence="4">
    <location>
        <position position="1"/>
    </location>
</feature>
<gene>
    <name evidence="4" type="ORF">PFISCL1PPCAC_8436</name>
</gene>
<dbReference type="InterPro" id="IPR001478">
    <property type="entry name" value="PDZ"/>
</dbReference>
<keyword evidence="2" id="KW-0812">Transmembrane</keyword>
<comment type="caution">
    <text evidence="4">The sequence shown here is derived from an EMBL/GenBank/DDBJ whole genome shotgun (WGS) entry which is preliminary data.</text>
</comment>
<feature type="compositionally biased region" description="Basic and acidic residues" evidence="1">
    <location>
        <begin position="339"/>
        <end position="351"/>
    </location>
</feature>
<dbReference type="Proteomes" id="UP001432322">
    <property type="component" value="Unassembled WGS sequence"/>
</dbReference>
<evidence type="ECO:0000313" key="5">
    <source>
        <dbReference type="Proteomes" id="UP001432322"/>
    </source>
</evidence>
<keyword evidence="2" id="KW-0472">Membrane</keyword>
<feature type="transmembrane region" description="Helical" evidence="2">
    <location>
        <begin position="275"/>
        <end position="295"/>
    </location>
</feature>
<protein>
    <recommendedName>
        <fullName evidence="3">PDZ domain-containing protein</fullName>
    </recommendedName>
</protein>
<evidence type="ECO:0000256" key="2">
    <source>
        <dbReference type="SAM" id="Phobius"/>
    </source>
</evidence>